<evidence type="ECO:0000313" key="2">
    <source>
        <dbReference type="EMBL" id="VAW97919.1"/>
    </source>
</evidence>
<proteinExistence type="predicted"/>
<name>A0A3B1AHX9_9ZZZZ</name>
<gene>
    <name evidence="2" type="ORF">MNBD_GAMMA22-393</name>
</gene>
<organism evidence="2">
    <name type="scientific">hydrothermal vent metagenome</name>
    <dbReference type="NCBI Taxonomy" id="652676"/>
    <lineage>
        <taxon>unclassified sequences</taxon>
        <taxon>metagenomes</taxon>
        <taxon>ecological metagenomes</taxon>
    </lineage>
</organism>
<feature type="domain" description="Zinc finger CHCC-type" evidence="1">
    <location>
        <begin position="38"/>
        <end position="61"/>
    </location>
</feature>
<dbReference type="EMBL" id="UOFS01000034">
    <property type="protein sequence ID" value="VAW97919.1"/>
    <property type="molecule type" value="Genomic_DNA"/>
</dbReference>
<protein>
    <recommendedName>
        <fullName evidence="1">Zinc finger CHCC-type domain-containing protein</fullName>
    </recommendedName>
</protein>
<dbReference type="AlphaFoldDB" id="A0A3B1AHX9"/>
<reference evidence="2" key="1">
    <citation type="submission" date="2018-06" db="EMBL/GenBank/DDBJ databases">
        <authorList>
            <person name="Zhirakovskaya E."/>
        </authorList>
    </citation>
    <scope>NUCLEOTIDE SEQUENCE</scope>
</reference>
<dbReference type="Gene3D" id="2.60.260.40">
    <property type="entry name" value="q5lls5 like domains"/>
    <property type="match status" value="1"/>
</dbReference>
<sequence>MVNENSKLKTANAEKKYQVSSKDLPLHCPMDNMVSWNSHPKVYLPIEETGKAKCPYCGAEFILSE</sequence>
<accession>A0A3B1AHX9</accession>
<dbReference type="InterPro" id="IPR019401">
    <property type="entry name" value="Znf_CHCC"/>
</dbReference>
<evidence type="ECO:0000259" key="1">
    <source>
        <dbReference type="Pfam" id="PF10276"/>
    </source>
</evidence>
<dbReference type="Pfam" id="PF10276">
    <property type="entry name" value="zf-CHCC"/>
    <property type="match status" value="1"/>
</dbReference>